<keyword evidence="5 6" id="KW-0472">Membrane</keyword>
<keyword evidence="3 6" id="KW-0812">Transmembrane</keyword>
<dbReference type="AlphaFoldDB" id="A0A9N9XF45"/>
<proteinExistence type="inferred from homology"/>
<dbReference type="PANTHER" id="PTHR12459">
    <property type="entry name" value="TRANSMEMBRANE PROTEIN 135-RELATED"/>
    <property type="match status" value="1"/>
</dbReference>
<evidence type="ECO:0000256" key="3">
    <source>
        <dbReference type="ARBA" id="ARBA00022692"/>
    </source>
</evidence>
<dbReference type="InterPro" id="IPR031926">
    <property type="entry name" value="TMEM135_N"/>
</dbReference>
<feature type="transmembrane region" description="Helical" evidence="6">
    <location>
        <begin position="255"/>
        <end position="275"/>
    </location>
</feature>
<evidence type="ECO:0000256" key="6">
    <source>
        <dbReference type="SAM" id="Phobius"/>
    </source>
</evidence>
<feature type="transmembrane region" description="Helical" evidence="6">
    <location>
        <begin position="287"/>
        <end position="304"/>
    </location>
</feature>
<keyword evidence="9" id="KW-1185">Reference proteome</keyword>
<keyword evidence="4 6" id="KW-1133">Transmembrane helix</keyword>
<evidence type="ECO:0000313" key="9">
    <source>
        <dbReference type="Proteomes" id="UP001153709"/>
    </source>
</evidence>
<dbReference type="Proteomes" id="UP001153709">
    <property type="component" value="Chromosome 6"/>
</dbReference>
<reference evidence="8" key="1">
    <citation type="submission" date="2022-01" db="EMBL/GenBank/DDBJ databases">
        <authorList>
            <person name="King R."/>
        </authorList>
    </citation>
    <scope>NUCLEOTIDE SEQUENCE</scope>
</reference>
<feature type="transmembrane region" description="Helical" evidence="6">
    <location>
        <begin position="41"/>
        <end position="59"/>
    </location>
</feature>
<evidence type="ECO:0000313" key="8">
    <source>
        <dbReference type="EMBL" id="CAG9836859.1"/>
    </source>
</evidence>
<gene>
    <name evidence="8" type="ORF">DIABBA_LOCUS9906</name>
</gene>
<accession>A0A9N9XF45</accession>
<feature type="domain" description="Transmembrane protein 135 N-terminal" evidence="7">
    <location>
        <begin position="23"/>
        <end position="136"/>
    </location>
</feature>
<dbReference type="GO" id="GO:0012505">
    <property type="term" value="C:endomembrane system"/>
    <property type="evidence" value="ECO:0007669"/>
    <property type="project" value="UniProtKB-SubCell"/>
</dbReference>
<evidence type="ECO:0000256" key="1">
    <source>
        <dbReference type="ARBA" id="ARBA00004127"/>
    </source>
</evidence>
<protein>
    <recommendedName>
        <fullName evidence="7">Transmembrane protein 135 N-terminal domain-containing protein</fullName>
    </recommendedName>
</protein>
<organism evidence="8 9">
    <name type="scientific">Diabrotica balteata</name>
    <name type="common">Banded cucumber beetle</name>
    <dbReference type="NCBI Taxonomy" id="107213"/>
    <lineage>
        <taxon>Eukaryota</taxon>
        <taxon>Metazoa</taxon>
        <taxon>Ecdysozoa</taxon>
        <taxon>Arthropoda</taxon>
        <taxon>Hexapoda</taxon>
        <taxon>Insecta</taxon>
        <taxon>Pterygota</taxon>
        <taxon>Neoptera</taxon>
        <taxon>Endopterygota</taxon>
        <taxon>Coleoptera</taxon>
        <taxon>Polyphaga</taxon>
        <taxon>Cucujiformia</taxon>
        <taxon>Chrysomeloidea</taxon>
        <taxon>Chrysomelidae</taxon>
        <taxon>Galerucinae</taxon>
        <taxon>Diabroticina</taxon>
        <taxon>Diabroticites</taxon>
        <taxon>Diabrotica</taxon>
    </lineage>
</organism>
<sequence length="386" mass="44572">MPVVISKELFYEKISKEMDCGLIHYWTPDCVKGALPVLPQVAIGSAKFFLPVYLLRMIIDYKRKKNNILQKFVIREIRSILYGVSMGVILVASVCLLGKIFGRIHYYNLLLIPGFLSGFSVLLESDEHQTLDTLIFFNSFIETNLNALKFTATRQTILFVIVSGILMQLIENRKEELNFNYWWFYTPPLRKNLSDNYQSKCSHENSCRFFITNGLKNYFLLGAGVNITKRLLGSFKFLIKSPAKLVNVVFHKSNVYFGLLIAAYVGIYRAITCYLRQTQLLGEKCRGLLAGAVAGVPYCFYPTIQLPVLAITTTLQILYHNLCKQYNITNHFYQRLLLYQCVHACNMHTNFFYPNISSPYYSKMIDACTNRLTSKIYDQLVEKYFL</sequence>
<evidence type="ECO:0000256" key="2">
    <source>
        <dbReference type="ARBA" id="ARBA00008924"/>
    </source>
</evidence>
<dbReference type="InterPro" id="IPR026749">
    <property type="entry name" value="Tmem135"/>
</dbReference>
<comment type="subcellular location">
    <subcellularLocation>
        <location evidence="1">Endomembrane system</location>
        <topology evidence="1">Multi-pass membrane protein</topology>
    </subcellularLocation>
</comment>
<dbReference type="PANTHER" id="PTHR12459:SF15">
    <property type="entry name" value="TRANSMEMBRANE PROTEIN 135"/>
    <property type="match status" value="1"/>
</dbReference>
<dbReference type="EMBL" id="OU898281">
    <property type="protein sequence ID" value="CAG9836859.1"/>
    <property type="molecule type" value="Genomic_DNA"/>
</dbReference>
<dbReference type="Pfam" id="PF15982">
    <property type="entry name" value="TMEM135_C_rich"/>
    <property type="match status" value="1"/>
</dbReference>
<evidence type="ECO:0000259" key="7">
    <source>
        <dbReference type="Pfam" id="PF15982"/>
    </source>
</evidence>
<feature type="transmembrane region" description="Helical" evidence="6">
    <location>
        <begin position="80"/>
        <end position="100"/>
    </location>
</feature>
<dbReference type="OrthoDB" id="291792at2759"/>
<name>A0A9N9XF45_DIABA</name>
<comment type="similarity">
    <text evidence="2">Belongs to the TMEM135 family.</text>
</comment>
<evidence type="ECO:0000256" key="5">
    <source>
        <dbReference type="ARBA" id="ARBA00023136"/>
    </source>
</evidence>
<evidence type="ECO:0000256" key="4">
    <source>
        <dbReference type="ARBA" id="ARBA00022989"/>
    </source>
</evidence>